<evidence type="ECO:0000259" key="1">
    <source>
        <dbReference type="SMART" id="SM00937"/>
    </source>
</evidence>
<evidence type="ECO:0000313" key="2">
    <source>
        <dbReference type="EMBL" id="MBL1073618.1"/>
    </source>
</evidence>
<dbReference type="Gene3D" id="3.30.70.1660">
    <property type="match status" value="1"/>
</dbReference>
<evidence type="ECO:0000313" key="3">
    <source>
        <dbReference type="Proteomes" id="UP000602198"/>
    </source>
</evidence>
<dbReference type="EMBL" id="JAERRJ010000002">
    <property type="protein sequence ID" value="MBL1073618.1"/>
    <property type="molecule type" value="Genomic_DNA"/>
</dbReference>
<comment type="caution">
    <text evidence="2">The sequence shown here is derived from an EMBL/GenBank/DDBJ whole genome shotgun (WGS) entry which is preliminary data.</text>
</comment>
<accession>A0ABS1LYX1</accession>
<dbReference type="InterPro" id="IPR005139">
    <property type="entry name" value="PCRF"/>
</dbReference>
<organism evidence="2 3">
    <name type="scientific">Nocardia acididurans</name>
    <dbReference type="NCBI Taxonomy" id="2802282"/>
    <lineage>
        <taxon>Bacteria</taxon>
        <taxon>Bacillati</taxon>
        <taxon>Actinomycetota</taxon>
        <taxon>Actinomycetes</taxon>
        <taxon>Mycobacteriales</taxon>
        <taxon>Nocardiaceae</taxon>
        <taxon>Nocardia</taxon>
    </lineage>
</organism>
<dbReference type="SUPFAM" id="SSF75620">
    <property type="entry name" value="Release factor"/>
    <property type="match status" value="1"/>
</dbReference>
<dbReference type="SMART" id="SM00937">
    <property type="entry name" value="PCRF"/>
    <property type="match status" value="1"/>
</dbReference>
<reference evidence="2 3" key="1">
    <citation type="submission" date="2021-01" db="EMBL/GenBank/DDBJ databases">
        <title>WGS of actinomycetes isolated from Thailand.</title>
        <authorList>
            <person name="Thawai C."/>
        </authorList>
    </citation>
    <scope>NUCLEOTIDE SEQUENCE [LARGE SCALE GENOMIC DNA]</scope>
    <source>
        <strain evidence="2 3">LPG 2</strain>
    </source>
</reference>
<keyword evidence="3" id="KW-1185">Reference proteome</keyword>
<name>A0ABS1LYX1_9NOCA</name>
<sequence>MRAAEDELAVAIEFAAEDASFAAEVPHLRHRVVELSVRLAEQLVPADPHHRDNTILEVRAEGEDRESALFAGDLVGLYRRYSERRGWTVKLLEQGSGDLGGYRDSSRYVAVGPSFPGSTS</sequence>
<dbReference type="InterPro" id="IPR045853">
    <property type="entry name" value="Pep_chain_release_fac_I_sf"/>
</dbReference>
<proteinExistence type="predicted"/>
<dbReference type="Pfam" id="PF03462">
    <property type="entry name" value="PCRF"/>
    <property type="match status" value="1"/>
</dbReference>
<feature type="domain" description="Peptide chain release factor" evidence="1">
    <location>
        <begin position="13"/>
        <end position="111"/>
    </location>
</feature>
<protein>
    <submittedName>
        <fullName evidence="2">PCRF domain-containing protein</fullName>
    </submittedName>
</protein>
<gene>
    <name evidence="2" type="ORF">JK358_04360</name>
</gene>
<dbReference type="Proteomes" id="UP000602198">
    <property type="component" value="Unassembled WGS sequence"/>
</dbReference>